<dbReference type="Proteomes" id="UP000271603">
    <property type="component" value="Chromosome"/>
</dbReference>
<dbReference type="GO" id="GO:0003700">
    <property type="term" value="F:DNA-binding transcription factor activity"/>
    <property type="evidence" value="ECO:0007669"/>
    <property type="project" value="TreeGrafter"/>
</dbReference>
<evidence type="ECO:0000313" key="3">
    <source>
        <dbReference type="EMBL" id="VEA67974.1"/>
    </source>
</evidence>
<dbReference type="Pfam" id="PF03466">
    <property type="entry name" value="LysR_substrate"/>
    <property type="match status" value="1"/>
</dbReference>
<proteinExistence type="inferred from homology"/>
<dbReference type="GO" id="GO:0043565">
    <property type="term" value="F:sequence-specific DNA binding"/>
    <property type="evidence" value="ECO:0007669"/>
    <property type="project" value="TreeGrafter"/>
</dbReference>
<organism evidence="3 4">
    <name type="scientific">Serratia rubidaea</name>
    <name type="common">Serratia marinorubra</name>
    <dbReference type="NCBI Taxonomy" id="61652"/>
    <lineage>
        <taxon>Bacteria</taxon>
        <taxon>Pseudomonadati</taxon>
        <taxon>Pseudomonadota</taxon>
        <taxon>Gammaproteobacteria</taxon>
        <taxon>Enterobacterales</taxon>
        <taxon>Yersiniaceae</taxon>
        <taxon>Serratia</taxon>
    </lineage>
</organism>
<dbReference type="GO" id="GO:0006351">
    <property type="term" value="P:DNA-templated transcription"/>
    <property type="evidence" value="ECO:0007669"/>
    <property type="project" value="TreeGrafter"/>
</dbReference>
<protein>
    <submittedName>
        <fullName evidence="3">DNA-binding transcriptional activator GcvA</fullName>
    </submittedName>
</protein>
<dbReference type="PANTHER" id="PTHR30537">
    <property type="entry name" value="HTH-TYPE TRANSCRIPTIONAL REGULATOR"/>
    <property type="match status" value="1"/>
</dbReference>
<comment type="similarity">
    <text evidence="1">Belongs to the LysR transcriptional regulatory family.</text>
</comment>
<feature type="domain" description="LysR substrate-binding" evidence="2">
    <location>
        <begin position="17"/>
        <end position="92"/>
    </location>
</feature>
<dbReference type="SUPFAM" id="SSF53850">
    <property type="entry name" value="Periplasmic binding protein-like II"/>
    <property type="match status" value="1"/>
</dbReference>
<name>A0A3S4H2G6_SERRU</name>
<reference evidence="3 4" key="1">
    <citation type="submission" date="2018-12" db="EMBL/GenBank/DDBJ databases">
        <authorList>
            <consortium name="Pathogen Informatics"/>
        </authorList>
    </citation>
    <scope>NUCLEOTIDE SEQUENCE [LARGE SCALE GENOMIC DNA]</scope>
    <source>
        <strain evidence="3 4">NCTC9419</strain>
    </source>
</reference>
<dbReference type="AlphaFoldDB" id="A0A3S4H2G6"/>
<evidence type="ECO:0000256" key="1">
    <source>
        <dbReference type="ARBA" id="ARBA00009437"/>
    </source>
</evidence>
<dbReference type="Gene3D" id="3.40.190.290">
    <property type="match status" value="1"/>
</dbReference>
<sequence length="99" mass="10573">MLTPAGDNVLFRAGNPPAIVADSAASLLAFARSGAGVALLPAWLVQEDIAAGSLTRLLPDHRFPTQGIYALYPNTRHVSEKVRTFIDFLQSRIEAGAAR</sequence>
<keyword evidence="3" id="KW-0238">DNA-binding</keyword>
<gene>
    <name evidence="3" type="ORF">NCTC9419_00172</name>
</gene>
<evidence type="ECO:0000259" key="2">
    <source>
        <dbReference type="Pfam" id="PF03466"/>
    </source>
</evidence>
<accession>A0A3S4H2G6</accession>
<dbReference type="InterPro" id="IPR005119">
    <property type="entry name" value="LysR_subst-bd"/>
</dbReference>
<evidence type="ECO:0000313" key="4">
    <source>
        <dbReference type="Proteomes" id="UP000271603"/>
    </source>
</evidence>
<dbReference type="PANTHER" id="PTHR30537:SF66">
    <property type="entry name" value="IRON-REGULATED VIRULENCE REGULATORY PROTEIN IRGB"/>
    <property type="match status" value="1"/>
</dbReference>
<dbReference type="STRING" id="61652.AXX16_2250"/>
<dbReference type="EMBL" id="LR134155">
    <property type="protein sequence ID" value="VEA67974.1"/>
    <property type="molecule type" value="Genomic_DNA"/>
</dbReference>
<dbReference type="InterPro" id="IPR058163">
    <property type="entry name" value="LysR-type_TF_proteobact-type"/>
</dbReference>